<protein>
    <submittedName>
        <fullName evidence="3">Glycosyl transferase</fullName>
    </submittedName>
</protein>
<dbReference type="Proteomes" id="UP000028185">
    <property type="component" value="Chromosome"/>
</dbReference>
<dbReference type="Pfam" id="PF00534">
    <property type="entry name" value="Glycos_transf_1"/>
    <property type="match status" value="1"/>
</dbReference>
<dbReference type="GO" id="GO:0016757">
    <property type="term" value="F:glycosyltransferase activity"/>
    <property type="evidence" value="ECO:0007669"/>
    <property type="project" value="TreeGrafter"/>
</dbReference>
<dbReference type="InterPro" id="IPR001296">
    <property type="entry name" value="Glyco_trans_1"/>
</dbReference>
<reference evidence="3 4" key="1">
    <citation type="journal article" date="2014" name="Genome Announc.">
        <title>Whole-Genome Sequence of Streptococcus suis Serotype 4 Reference Strain 6407.</title>
        <authorList>
            <person name="Wang K."/>
            <person name="Chen J."/>
            <person name="Yao H."/>
            <person name="Lu C."/>
        </authorList>
    </citation>
    <scope>NUCLEOTIDE SEQUENCE [LARGE SCALE GENOMIC DNA]</scope>
    <source>
        <strain evidence="3">6407</strain>
    </source>
</reference>
<name>A0A075SIF5_STRSU</name>
<dbReference type="RefSeq" id="WP_024382265.1">
    <property type="nucleotide sequence ID" value="NZ_CP008921.1"/>
</dbReference>
<dbReference type="CDD" id="cd03794">
    <property type="entry name" value="GT4_WbuB-like"/>
    <property type="match status" value="1"/>
</dbReference>
<gene>
    <name evidence="3" type="ORF">ID09_03690</name>
</gene>
<dbReference type="InterPro" id="IPR007739">
    <property type="entry name" value="RgpF"/>
</dbReference>
<dbReference type="PATRIC" id="fig|1214179.4.peg.705"/>
<dbReference type="GO" id="GO:0009103">
    <property type="term" value="P:lipopolysaccharide biosynthetic process"/>
    <property type="evidence" value="ECO:0007669"/>
    <property type="project" value="TreeGrafter"/>
</dbReference>
<sequence>MIGNTVKRWIRNFTTRLFILSGKYKLLFYILELTKNIAKFFWRIPKYIKRTLLALQRDKQRRNNYSDIKNRYLIYTIYEHQSSLQDYKVIFLEALAKISRDVLIVVNGKLPQADINRLAQFGKVLERDNEGYDVAAFRHGIIHTGKEALQQYNQLILVNDTNIGPFRDLEEVFSEFNSDQLDFWGISMGEEQLDFTGYNPYGKIPKHLQSYFVVIENSLLRYEGFYDYWEKLSDTDSRNKAIGKHETVFAKYFYDRGFKYDALIKDTKDSALYIHPFKLLKQGCPLVKYSAFRNYDREQYFWHGLERESEIPDLMEYIAKETDYPIEVVSSILEDFKTRENQSYILIIDGVENIIPQCTRYRVLNKAEQLRELGYTVRVINNSLVQLQDAQFASHIIIYRAPFNDMLKEICRAAHIKNRPVYFDIDDLVFDTKFTDELEFTQGLSKREKKGYDTSVLAYKKMLSLCDYAITSTSKLKDELEQYKNKVILNRNVMSKELVERSLQVKKNSNDNKVKIGYFSGSITHNENFDLISQALLHLLQKYPQVELHIVGYLDIPKPFQKFKKQIVSHEYVDWRKLPILISQVDINLAPLVTTTFNEAKSEIKWIEAAAVKVVTVASNLGAFEEMIQDGVTGVLADDNEWECKLERLILEQDLRAQIAENAFEFVMNHCTTANRINDFLKEELV</sequence>
<proteinExistence type="predicted"/>
<dbReference type="PANTHER" id="PTHR46401">
    <property type="entry name" value="GLYCOSYLTRANSFERASE WBBK-RELATED"/>
    <property type="match status" value="1"/>
</dbReference>
<evidence type="ECO:0000313" key="3">
    <source>
        <dbReference type="EMBL" id="AIG43191.1"/>
    </source>
</evidence>
<evidence type="ECO:0000259" key="2">
    <source>
        <dbReference type="Pfam" id="PF00534"/>
    </source>
</evidence>
<organism evidence="3 4">
    <name type="scientific">Streptococcus suis 6407</name>
    <dbReference type="NCBI Taxonomy" id="1214179"/>
    <lineage>
        <taxon>Bacteria</taxon>
        <taxon>Bacillati</taxon>
        <taxon>Bacillota</taxon>
        <taxon>Bacilli</taxon>
        <taxon>Lactobacillales</taxon>
        <taxon>Streptococcaceae</taxon>
        <taxon>Streptococcus</taxon>
    </lineage>
</organism>
<feature type="domain" description="Glycosyl transferase family 1" evidence="2">
    <location>
        <begin position="504"/>
        <end position="664"/>
    </location>
</feature>
<dbReference type="SUPFAM" id="SSF53756">
    <property type="entry name" value="UDP-Glycosyltransferase/glycogen phosphorylase"/>
    <property type="match status" value="1"/>
</dbReference>
<evidence type="ECO:0000313" key="4">
    <source>
        <dbReference type="Proteomes" id="UP000028185"/>
    </source>
</evidence>
<dbReference type="Gene3D" id="3.40.50.2000">
    <property type="entry name" value="Glycogen Phosphorylase B"/>
    <property type="match status" value="1"/>
</dbReference>
<dbReference type="Pfam" id="PF05045">
    <property type="entry name" value="RgpF"/>
    <property type="match status" value="1"/>
</dbReference>
<dbReference type="EMBL" id="CP008921">
    <property type="protein sequence ID" value="AIG43191.1"/>
    <property type="molecule type" value="Genomic_DNA"/>
</dbReference>
<keyword evidence="1 3" id="KW-0808">Transferase</keyword>
<dbReference type="AlphaFoldDB" id="A0A075SIF5"/>
<evidence type="ECO:0000256" key="1">
    <source>
        <dbReference type="ARBA" id="ARBA00022679"/>
    </source>
</evidence>
<dbReference type="HOGENOM" id="CLU_403237_0_0_9"/>
<accession>A0A075SIF5</accession>
<dbReference type="PANTHER" id="PTHR46401:SF2">
    <property type="entry name" value="GLYCOSYLTRANSFERASE WBBK-RELATED"/>
    <property type="match status" value="1"/>
</dbReference>